<evidence type="ECO:0000313" key="2">
    <source>
        <dbReference type="Proteomes" id="UP001172159"/>
    </source>
</evidence>
<gene>
    <name evidence="1" type="ORF">B0T21DRAFT_376496</name>
</gene>
<dbReference type="EMBL" id="JAUKTV010000017">
    <property type="protein sequence ID" value="KAK0710372.1"/>
    <property type="molecule type" value="Genomic_DNA"/>
</dbReference>
<reference evidence="1" key="1">
    <citation type="submission" date="2023-06" db="EMBL/GenBank/DDBJ databases">
        <title>Genome-scale phylogeny and comparative genomics of the fungal order Sordariales.</title>
        <authorList>
            <consortium name="Lawrence Berkeley National Laboratory"/>
            <person name="Hensen N."/>
            <person name="Bonometti L."/>
            <person name="Westerberg I."/>
            <person name="Brannstrom I.O."/>
            <person name="Guillou S."/>
            <person name="Cros-Aarteil S."/>
            <person name="Calhoun S."/>
            <person name="Haridas S."/>
            <person name="Kuo A."/>
            <person name="Mondo S."/>
            <person name="Pangilinan J."/>
            <person name="Riley R."/>
            <person name="Labutti K."/>
            <person name="Andreopoulos B."/>
            <person name="Lipzen A."/>
            <person name="Chen C."/>
            <person name="Yanf M."/>
            <person name="Daum C."/>
            <person name="Ng V."/>
            <person name="Clum A."/>
            <person name="Steindorff A."/>
            <person name="Ohm R."/>
            <person name="Martin F."/>
            <person name="Silar P."/>
            <person name="Natvig D."/>
            <person name="Lalanne C."/>
            <person name="Gautier V."/>
            <person name="Ament-Velasquez S.L."/>
            <person name="Kruys A."/>
            <person name="Hutchinson M.I."/>
            <person name="Powell A.J."/>
            <person name="Barry K."/>
            <person name="Miller A.N."/>
            <person name="Grigoriev I.V."/>
            <person name="Debuchy R."/>
            <person name="Gladieux P."/>
            <person name="Thoren M.H."/>
            <person name="Johannesson H."/>
        </authorList>
    </citation>
    <scope>NUCLEOTIDE SEQUENCE</scope>
    <source>
        <strain evidence="1">CBS 540.89</strain>
    </source>
</reference>
<proteinExistence type="predicted"/>
<dbReference type="Proteomes" id="UP001172159">
    <property type="component" value="Unassembled WGS sequence"/>
</dbReference>
<evidence type="ECO:0000313" key="1">
    <source>
        <dbReference type="EMBL" id="KAK0710372.1"/>
    </source>
</evidence>
<name>A0AA40A6T0_9PEZI</name>
<protein>
    <submittedName>
        <fullName evidence="1">Uncharacterized protein</fullName>
    </submittedName>
</protein>
<organism evidence="1 2">
    <name type="scientific">Apiosordaria backusii</name>
    <dbReference type="NCBI Taxonomy" id="314023"/>
    <lineage>
        <taxon>Eukaryota</taxon>
        <taxon>Fungi</taxon>
        <taxon>Dikarya</taxon>
        <taxon>Ascomycota</taxon>
        <taxon>Pezizomycotina</taxon>
        <taxon>Sordariomycetes</taxon>
        <taxon>Sordariomycetidae</taxon>
        <taxon>Sordariales</taxon>
        <taxon>Lasiosphaeriaceae</taxon>
        <taxon>Apiosordaria</taxon>
    </lineage>
</organism>
<comment type="caution">
    <text evidence="1">The sequence shown here is derived from an EMBL/GenBank/DDBJ whole genome shotgun (WGS) entry which is preliminary data.</text>
</comment>
<accession>A0AA40A6T0</accession>
<sequence length="92" mass="10234">MLTVDDEAYGVPLLMFAALCSLVSADNGWKNPFRAPSVRMLRLLPNAWISGGSSYKGNRPSETLWGVMTHDGLSPWGFTDETWSWLKAQDLT</sequence>
<dbReference type="AlphaFoldDB" id="A0AA40A6T0"/>
<keyword evidence="2" id="KW-1185">Reference proteome</keyword>